<evidence type="ECO:0000256" key="1">
    <source>
        <dbReference type="ARBA" id="ARBA00004651"/>
    </source>
</evidence>
<keyword evidence="2" id="KW-1003">Cell membrane</keyword>
<organism evidence="7 8">
    <name type="scientific">Oceanidesulfovibrio indonesiensis</name>
    <dbReference type="NCBI Taxonomy" id="54767"/>
    <lineage>
        <taxon>Bacteria</taxon>
        <taxon>Pseudomonadati</taxon>
        <taxon>Thermodesulfobacteriota</taxon>
        <taxon>Desulfovibrionia</taxon>
        <taxon>Desulfovibrionales</taxon>
        <taxon>Desulfovibrionaceae</taxon>
        <taxon>Oceanidesulfovibrio</taxon>
    </lineage>
</organism>
<feature type="transmembrane region" description="Helical" evidence="6">
    <location>
        <begin position="66"/>
        <end position="85"/>
    </location>
</feature>
<evidence type="ECO:0000313" key="8">
    <source>
        <dbReference type="Proteomes" id="UP000448292"/>
    </source>
</evidence>
<comment type="subcellular location">
    <subcellularLocation>
        <location evidence="1">Cell membrane</location>
        <topology evidence="1">Multi-pass membrane protein</topology>
    </subcellularLocation>
</comment>
<comment type="caution">
    <text evidence="7">The sequence shown here is derived from an EMBL/GenBank/DDBJ whole genome shotgun (WGS) entry which is preliminary data.</text>
</comment>
<evidence type="ECO:0000256" key="5">
    <source>
        <dbReference type="ARBA" id="ARBA00023136"/>
    </source>
</evidence>
<feature type="transmembrane region" description="Helical" evidence="6">
    <location>
        <begin position="20"/>
        <end position="46"/>
    </location>
</feature>
<feature type="transmembrane region" description="Helical" evidence="6">
    <location>
        <begin position="231"/>
        <end position="249"/>
    </location>
</feature>
<dbReference type="InterPro" id="IPR051449">
    <property type="entry name" value="ABC-2_transporter_component"/>
</dbReference>
<keyword evidence="5 6" id="KW-0472">Membrane</keyword>
<name>A0A7M3MFC5_9BACT</name>
<gene>
    <name evidence="7" type="ORF">DPQ33_08695</name>
</gene>
<reference evidence="7 8" key="1">
    <citation type="submission" date="2018-06" db="EMBL/GenBank/DDBJ databases">
        <title>Complete genome of Desulfovibrio indonesiensis P37SLT.</title>
        <authorList>
            <person name="Crispim J.S."/>
            <person name="Vidigal P.M.P."/>
            <person name="Silva L.C.F."/>
            <person name="Laguardia C.N."/>
            <person name="Araujo L.C."/>
            <person name="Dias R.S."/>
            <person name="Sousa M.P."/>
            <person name="Paula S.O."/>
            <person name="Silva C."/>
        </authorList>
    </citation>
    <scope>NUCLEOTIDE SEQUENCE [LARGE SCALE GENOMIC DNA]</scope>
    <source>
        <strain evidence="7 8">P37SLT</strain>
    </source>
</reference>
<evidence type="ECO:0000313" key="7">
    <source>
        <dbReference type="EMBL" id="TVM17705.1"/>
    </source>
</evidence>
<dbReference type="EMBL" id="QMIE01000006">
    <property type="protein sequence ID" value="TVM17705.1"/>
    <property type="molecule type" value="Genomic_DNA"/>
</dbReference>
<dbReference type="Pfam" id="PF12679">
    <property type="entry name" value="ABC2_membrane_2"/>
    <property type="match status" value="1"/>
</dbReference>
<keyword evidence="8" id="KW-1185">Reference proteome</keyword>
<keyword evidence="4 6" id="KW-1133">Transmembrane helix</keyword>
<evidence type="ECO:0000256" key="2">
    <source>
        <dbReference type="ARBA" id="ARBA00022475"/>
    </source>
</evidence>
<dbReference type="PANTHER" id="PTHR30294">
    <property type="entry name" value="MEMBRANE COMPONENT OF ABC TRANSPORTER YHHJ-RELATED"/>
    <property type="match status" value="1"/>
</dbReference>
<evidence type="ECO:0000256" key="4">
    <source>
        <dbReference type="ARBA" id="ARBA00022989"/>
    </source>
</evidence>
<protein>
    <submittedName>
        <fullName evidence="7">ABC transporter permease</fullName>
    </submittedName>
</protein>
<feature type="transmembrane region" description="Helical" evidence="6">
    <location>
        <begin position="153"/>
        <end position="171"/>
    </location>
</feature>
<accession>A0A7M3MFC5</accession>
<dbReference type="GO" id="GO:0140359">
    <property type="term" value="F:ABC-type transporter activity"/>
    <property type="evidence" value="ECO:0007669"/>
    <property type="project" value="InterPro"/>
</dbReference>
<dbReference type="PANTHER" id="PTHR30294:SF29">
    <property type="entry name" value="MULTIDRUG ABC TRANSPORTER PERMEASE YBHS-RELATED"/>
    <property type="match status" value="1"/>
</dbReference>
<feature type="transmembrane region" description="Helical" evidence="6">
    <location>
        <begin position="116"/>
        <end position="141"/>
    </location>
</feature>
<proteinExistence type="predicted"/>
<dbReference type="GO" id="GO:0005886">
    <property type="term" value="C:plasma membrane"/>
    <property type="evidence" value="ECO:0007669"/>
    <property type="project" value="UniProtKB-SubCell"/>
</dbReference>
<dbReference type="Proteomes" id="UP000448292">
    <property type="component" value="Unassembled WGS sequence"/>
</dbReference>
<keyword evidence="3 6" id="KW-0812">Transmembrane</keyword>
<dbReference type="RefSeq" id="WP_144302821.1">
    <property type="nucleotide sequence ID" value="NZ_QMIE01000006.1"/>
</dbReference>
<sequence length="256" mass="28378">MSKSLLLARKDLAILFRSPLAYLIMAFFLLVSGYFFMIGVGFYEMLSMEAMRSPEVADFTLMELVIGPQLQNTGVILLFFLPLLTMRGFSEEKRMGTFEMVMSYPVREWEVAAGKLVALLVFLLALIGVSFLSGAGLLFLFSEPELAPTFVGYLGLLLLALSFAALGLFLSSLTENQVVAAISTFVALLLLWVVSWLEDVVPAGAKPFVAELSMLAHFEPFTNGVLDASDLVYFATFIAGFFWLTVLSLENQRWRA</sequence>
<dbReference type="OrthoDB" id="9794512at2"/>
<evidence type="ECO:0000256" key="6">
    <source>
        <dbReference type="SAM" id="Phobius"/>
    </source>
</evidence>
<dbReference type="AlphaFoldDB" id="A0A7M3MFC5"/>
<feature type="transmembrane region" description="Helical" evidence="6">
    <location>
        <begin position="178"/>
        <end position="197"/>
    </location>
</feature>
<evidence type="ECO:0000256" key="3">
    <source>
        <dbReference type="ARBA" id="ARBA00022692"/>
    </source>
</evidence>